<dbReference type="SMART" id="SM00829">
    <property type="entry name" value="PKS_ER"/>
    <property type="match status" value="1"/>
</dbReference>
<dbReference type="InterPro" id="IPR020843">
    <property type="entry name" value="ER"/>
</dbReference>
<evidence type="ECO:0000313" key="4">
    <source>
        <dbReference type="EMBL" id="CAB9514767.1"/>
    </source>
</evidence>
<dbReference type="Pfam" id="PF08240">
    <property type="entry name" value="ADH_N"/>
    <property type="match status" value="1"/>
</dbReference>
<dbReference type="Pfam" id="PF00107">
    <property type="entry name" value="ADH_zinc_N"/>
    <property type="match status" value="1"/>
</dbReference>
<organism evidence="4 5">
    <name type="scientific">Seminavis robusta</name>
    <dbReference type="NCBI Taxonomy" id="568900"/>
    <lineage>
        <taxon>Eukaryota</taxon>
        <taxon>Sar</taxon>
        <taxon>Stramenopiles</taxon>
        <taxon>Ochrophyta</taxon>
        <taxon>Bacillariophyta</taxon>
        <taxon>Bacillariophyceae</taxon>
        <taxon>Bacillariophycidae</taxon>
        <taxon>Naviculales</taxon>
        <taxon>Naviculaceae</taxon>
        <taxon>Seminavis</taxon>
    </lineage>
</organism>
<dbReference type="GO" id="GO:0070402">
    <property type="term" value="F:NADPH binding"/>
    <property type="evidence" value="ECO:0007669"/>
    <property type="project" value="TreeGrafter"/>
</dbReference>
<proteinExistence type="predicted"/>
<evidence type="ECO:0000256" key="2">
    <source>
        <dbReference type="ARBA" id="ARBA00023002"/>
    </source>
</evidence>
<keyword evidence="2" id="KW-0560">Oxidoreductase</keyword>
<gene>
    <name evidence="4" type="ORF">SEMRO_673_G185190.1</name>
</gene>
<dbReference type="OrthoDB" id="61978at2759"/>
<dbReference type="Gene3D" id="3.90.180.10">
    <property type="entry name" value="Medium-chain alcohol dehydrogenases, catalytic domain"/>
    <property type="match status" value="1"/>
</dbReference>
<dbReference type="InterPro" id="IPR013149">
    <property type="entry name" value="ADH-like_C"/>
</dbReference>
<comment type="caution">
    <text evidence="4">The sequence shown here is derived from an EMBL/GenBank/DDBJ whole genome shotgun (WGS) entry which is preliminary data.</text>
</comment>
<dbReference type="PANTHER" id="PTHR48106">
    <property type="entry name" value="QUINONE OXIDOREDUCTASE PIG3-RELATED"/>
    <property type="match status" value="1"/>
</dbReference>
<reference evidence="4" key="1">
    <citation type="submission" date="2020-06" db="EMBL/GenBank/DDBJ databases">
        <authorList>
            <consortium name="Plant Systems Biology data submission"/>
        </authorList>
    </citation>
    <scope>NUCLEOTIDE SEQUENCE</scope>
    <source>
        <strain evidence="4">D6</strain>
    </source>
</reference>
<dbReference type="AlphaFoldDB" id="A0A9N8HJ75"/>
<dbReference type="Proteomes" id="UP001153069">
    <property type="component" value="Unassembled WGS sequence"/>
</dbReference>
<dbReference type="EMBL" id="CAICTM010000672">
    <property type="protein sequence ID" value="CAB9514767.1"/>
    <property type="molecule type" value="Genomic_DNA"/>
</dbReference>
<dbReference type="GO" id="GO:0016651">
    <property type="term" value="F:oxidoreductase activity, acting on NAD(P)H"/>
    <property type="evidence" value="ECO:0007669"/>
    <property type="project" value="TreeGrafter"/>
</dbReference>
<feature type="domain" description="Enoyl reductase (ER)" evidence="3">
    <location>
        <begin position="25"/>
        <end position="340"/>
    </location>
</feature>
<dbReference type="InterPro" id="IPR013154">
    <property type="entry name" value="ADH-like_N"/>
</dbReference>
<dbReference type="InterPro" id="IPR036291">
    <property type="entry name" value="NAD(P)-bd_dom_sf"/>
</dbReference>
<dbReference type="InterPro" id="IPR011032">
    <property type="entry name" value="GroES-like_sf"/>
</dbReference>
<evidence type="ECO:0000256" key="1">
    <source>
        <dbReference type="ARBA" id="ARBA00022857"/>
    </source>
</evidence>
<sequence>MAASTATTFTIPETMKRLVVTSFGATVKESKIEIQTDVPVPKPASDEILIKMVAAAVNPSDYGKWKGSNNNSDEPLAMGLEGSGIVVATGGGLMTKRVKIGDKVAVVGPTKKQGTYSEYIVMAATEGIFSLGDKIPVEDAASYFVNPFTAIAILDTAKNAGAKALVHTAAASQLGQMMVKLTKSEGANAMKIINVVRREEQATLLKELGAEHVVVTSEDNWKETLKAKVEELQATVAFDAVAGEQAGDILTALPKKGTLFIYGALGGTVSGIDPIQLIYQEKQVKGFLLTPWVKAGGLLMSVPRMVVAGRKVNAGLLTNGGWSSSQFKDTTMEKLQSDVVELLENKATGQKMRLRMDVV</sequence>
<keyword evidence="5" id="KW-1185">Reference proteome</keyword>
<dbReference type="PANTHER" id="PTHR48106:SF18">
    <property type="entry name" value="QUINONE OXIDOREDUCTASE PIG3"/>
    <property type="match status" value="1"/>
</dbReference>
<evidence type="ECO:0000313" key="5">
    <source>
        <dbReference type="Proteomes" id="UP001153069"/>
    </source>
</evidence>
<evidence type="ECO:0000259" key="3">
    <source>
        <dbReference type="SMART" id="SM00829"/>
    </source>
</evidence>
<keyword evidence="1" id="KW-0521">NADP</keyword>
<dbReference type="Gene3D" id="3.40.50.720">
    <property type="entry name" value="NAD(P)-binding Rossmann-like Domain"/>
    <property type="match status" value="1"/>
</dbReference>
<name>A0A9N8HJ75_9STRA</name>
<dbReference type="SUPFAM" id="SSF50129">
    <property type="entry name" value="GroES-like"/>
    <property type="match status" value="1"/>
</dbReference>
<dbReference type="SUPFAM" id="SSF51735">
    <property type="entry name" value="NAD(P)-binding Rossmann-fold domains"/>
    <property type="match status" value="1"/>
</dbReference>
<protein>
    <submittedName>
        <fullName evidence="4">Enoyl-[acyl-carrier-protein] reductase, mitochondrial</fullName>
    </submittedName>
</protein>
<accession>A0A9N8HJ75</accession>